<organism evidence="1 2">
    <name type="scientific">Marinobacter nauticus (strain ATCC 700491 / DSM 11845 / VT8)</name>
    <name type="common">Marinobacter aquaeolei</name>
    <dbReference type="NCBI Taxonomy" id="351348"/>
    <lineage>
        <taxon>Bacteria</taxon>
        <taxon>Pseudomonadati</taxon>
        <taxon>Pseudomonadota</taxon>
        <taxon>Gammaproteobacteria</taxon>
        <taxon>Pseudomonadales</taxon>
        <taxon>Marinobacteraceae</taxon>
        <taxon>Marinobacter</taxon>
    </lineage>
</organism>
<gene>
    <name evidence="1" type="ordered locus">Maqu_1079</name>
</gene>
<reference evidence="2" key="1">
    <citation type="journal article" date="2011" name="Appl. Environ. Microbiol.">
        <title>Genomic potential of Marinobacter aquaeolei, a biogeochemical 'opportunitroph'.</title>
        <authorList>
            <person name="Singer E."/>
            <person name="Webb E.A."/>
            <person name="Nelson W.C."/>
            <person name="Heidelberg J.F."/>
            <person name="Ivanova N."/>
            <person name="Pati A."/>
            <person name="Edwards K.J."/>
        </authorList>
    </citation>
    <scope>NUCLEOTIDE SEQUENCE [LARGE SCALE GENOMIC DNA]</scope>
    <source>
        <strain evidence="2">ATCC 700491 / DSM 11845 / VT8</strain>
    </source>
</reference>
<proteinExistence type="predicted"/>
<dbReference type="eggNOG" id="ENOG5033BTN">
    <property type="taxonomic scope" value="Bacteria"/>
</dbReference>
<evidence type="ECO:0000313" key="2">
    <source>
        <dbReference type="Proteomes" id="UP000000998"/>
    </source>
</evidence>
<dbReference type="KEGG" id="maq:Maqu_1079"/>
<sequence length="164" mass="18108">MTQNRQQEKEFMATDWKLLRRLVNSALDACEALDQLEITDDERSTTVRAANGQTAGTVWDALQSAHIFPENVRYMVIRGRGQLGDSAPFVQPVSRVLQQTGLLAAELVGSQQLQVPIKGIDPYSPEREQSLESVIESLAAWYESHLVPNLESALANARGGEKSS</sequence>
<name>A1TZK2_MARN8</name>
<dbReference type="STRING" id="351348.Maqu_1079"/>
<dbReference type="EMBL" id="CP000514">
    <property type="protein sequence ID" value="ABM18171.1"/>
    <property type="molecule type" value="Genomic_DNA"/>
</dbReference>
<dbReference type="AlphaFoldDB" id="A1TZK2"/>
<accession>A1TZK2</accession>
<protein>
    <submittedName>
        <fullName evidence="1">Uncharacterized protein</fullName>
    </submittedName>
</protein>
<evidence type="ECO:0000313" key="1">
    <source>
        <dbReference type="EMBL" id="ABM18171.1"/>
    </source>
</evidence>
<dbReference type="Proteomes" id="UP000000998">
    <property type="component" value="Chromosome"/>
</dbReference>
<dbReference type="HOGENOM" id="CLU_1912623_0_0_6"/>